<dbReference type="Proteomes" id="UP001176941">
    <property type="component" value="Chromosome X"/>
</dbReference>
<accession>A0ABN9A891</accession>
<sequence>MFYTGTLYLSENSFKSAVEINLVPLHPRKMCLGKGFPCLLCYPSLLADRLQPQKPQRLSQEPLGIRIPIRESVCLTLAAPGESLGIPYRAPAPAPNPVLQSPCC</sequence>
<protein>
    <submittedName>
        <fullName evidence="1">Uncharacterized protein</fullName>
    </submittedName>
</protein>
<evidence type="ECO:0000313" key="1">
    <source>
        <dbReference type="EMBL" id="CAI9180149.1"/>
    </source>
</evidence>
<proteinExistence type="predicted"/>
<evidence type="ECO:0000313" key="2">
    <source>
        <dbReference type="Proteomes" id="UP001176941"/>
    </source>
</evidence>
<keyword evidence="2" id="KW-1185">Reference proteome</keyword>
<reference evidence="1" key="1">
    <citation type="submission" date="2023-04" db="EMBL/GenBank/DDBJ databases">
        <authorList>
            <consortium name="ELIXIR-Norway"/>
        </authorList>
    </citation>
    <scope>NUCLEOTIDE SEQUENCE [LARGE SCALE GENOMIC DNA]</scope>
</reference>
<gene>
    <name evidence="1" type="ORF">MRATA1EN1_LOCUS29111</name>
</gene>
<name>A0ABN9A891_RANTA</name>
<organism evidence="1 2">
    <name type="scientific">Rangifer tarandus platyrhynchus</name>
    <name type="common">Svalbard reindeer</name>
    <dbReference type="NCBI Taxonomy" id="3082113"/>
    <lineage>
        <taxon>Eukaryota</taxon>
        <taxon>Metazoa</taxon>
        <taxon>Chordata</taxon>
        <taxon>Craniata</taxon>
        <taxon>Vertebrata</taxon>
        <taxon>Euteleostomi</taxon>
        <taxon>Mammalia</taxon>
        <taxon>Eutheria</taxon>
        <taxon>Laurasiatheria</taxon>
        <taxon>Artiodactyla</taxon>
        <taxon>Ruminantia</taxon>
        <taxon>Pecora</taxon>
        <taxon>Cervidae</taxon>
        <taxon>Odocoileinae</taxon>
        <taxon>Rangifer</taxon>
    </lineage>
</organism>
<dbReference type="EMBL" id="OX460343">
    <property type="protein sequence ID" value="CAI9180149.1"/>
    <property type="molecule type" value="Genomic_DNA"/>
</dbReference>